<feature type="transmembrane region" description="Helical" evidence="1">
    <location>
        <begin position="91"/>
        <end position="110"/>
    </location>
</feature>
<dbReference type="EMBL" id="LR215729">
    <property type="protein sequence ID" value="VEV99482.1"/>
    <property type="molecule type" value="Genomic_DNA"/>
</dbReference>
<protein>
    <submittedName>
        <fullName evidence="2">Uncharacterized protein</fullName>
    </submittedName>
</protein>
<dbReference type="RefSeq" id="WP_069898926.1">
    <property type="nucleotide sequence ID" value="NZ_FPBC01000001.1"/>
</dbReference>
<evidence type="ECO:0000313" key="2">
    <source>
        <dbReference type="EMBL" id="VEV99482.1"/>
    </source>
</evidence>
<dbReference type="STRING" id="437900.GCA_001940335_00828"/>
<feature type="transmembrane region" description="Helical" evidence="1">
    <location>
        <begin position="41"/>
        <end position="59"/>
    </location>
</feature>
<reference evidence="2" key="1">
    <citation type="submission" date="2019-02" db="EMBL/GenBank/DDBJ databases">
        <authorList>
            <consortium name="Genoscope - CEA"/>
            <person name="William W."/>
        </authorList>
    </citation>
    <scope>NUCLEOTIDE SEQUENCE [LARGE SCALE GENOMIC DNA]</scope>
    <source>
        <strain evidence="2">YSy11</strain>
    </source>
</reference>
<accession>A0A1I6XQQ0</accession>
<sequence length="149" mass="16432">MRSERAPTYSPLPAKLVGALMLIVGIVLPSAGIYLGLLEQSWFFLAHALFFVITSVLLFKTHPGAIAVYALGMIICTAWAVAEVHLDQMRLLPRLTMWFVFGLILLLPWVRRPLHPKVAPVAVLLLTLAVVTTATVAVLSQLYMMNILP</sequence>
<dbReference type="AlphaFoldDB" id="A0A1I6XQQ0"/>
<keyword evidence="1" id="KW-1133">Transmembrane helix</keyword>
<feature type="transmembrane region" description="Helical" evidence="1">
    <location>
        <begin position="122"/>
        <end position="144"/>
    </location>
</feature>
<feature type="transmembrane region" description="Helical" evidence="1">
    <location>
        <begin position="12"/>
        <end position="35"/>
    </location>
</feature>
<feature type="transmembrane region" description="Helical" evidence="1">
    <location>
        <begin position="66"/>
        <end position="85"/>
    </location>
</feature>
<keyword evidence="1" id="KW-0812">Transmembrane</keyword>
<organism evidence="2">
    <name type="scientific">Pseudomonas marincola</name>
    <dbReference type="NCBI Taxonomy" id="437900"/>
    <lineage>
        <taxon>Bacteria</taxon>
        <taxon>Pseudomonadati</taxon>
        <taxon>Pseudomonadota</taxon>
        <taxon>Gammaproteobacteria</taxon>
        <taxon>Pseudomonadales</taxon>
        <taxon>Pseudomonadaceae</taxon>
        <taxon>Pseudomonas</taxon>
    </lineage>
</organism>
<name>A0A1I6XQQ0_9PSED</name>
<proteinExistence type="predicted"/>
<keyword evidence="1" id="KW-0472">Membrane</keyword>
<evidence type="ECO:0000256" key="1">
    <source>
        <dbReference type="SAM" id="Phobius"/>
    </source>
</evidence>
<gene>
    <name evidence="2" type="ORF">PMYSY11_4439</name>
</gene>